<proteinExistence type="predicted"/>
<name>A0A1M5NED0_9BRAD</name>
<protein>
    <submittedName>
        <fullName evidence="1">Uncharacterized protein</fullName>
    </submittedName>
</protein>
<dbReference type="AlphaFoldDB" id="A0A1M5NED0"/>
<reference evidence="1 2" key="1">
    <citation type="submission" date="2016-11" db="EMBL/GenBank/DDBJ databases">
        <authorList>
            <person name="Jaros S."/>
            <person name="Januszkiewicz K."/>
            <person name="Wedrychowicz H."/>
        </authorList>
    </citation>
    <scope>NUCLEOTIDE SEQUENCE [LARGE SCALE GENOMIC DNA]</scope>
    <source>
        <strain evidence="1 2">GAS138</strain>
    </source>
</reference>
<accession>A0A1M5NED0</accession>
<sequence>MEHATADFSKLDADAFINLLKERVPKMSAATRATLAVNIAVSGLCKRPDLADGQKADILNAALNFYRLTVLADFLQMAVTSEDGKPGDLLMDRSEASTKTLRYHLSTALLAFVEDQNKAADRFRTLSAMLTEETAR</sequence>
<evidence type="ECO:0000313" key="2">
    <source>
        <dbReference type="Proteomes" id="UP000189796"/>
    </source>
</evidence>
<organism evidence="1 2">
    <name type="scientific">Bradyrhizobium erythrophlei</name>
    <dbReference type="NCBI Taxonomy" id="1437360"/>
    <lineage>
        <taxon>Bacteria</taxon>
        <taxon>Pseudomonadati</taxon>
        <taxon>Pseudomonadota</taxon>
        <taxon>Alphaproteobacteria</taxon>
        <taxon>Hyphomicrobiales</taxon>
        <taxon>Nitrobacteraceae</taxon>
        <taxon>Bradyrhizobium</taxon>
    </lineage>
</organism>
<dbReference type="Proteomes" id="UP000189796">
    <property type="component" value="Chromosome I"/>
</dbReference>
<evidence type="ECO:0000313" key="1">
    <source>
        <dbReference type="EMBL" id="SHG87880.1"/>
    </source>
</evidence>
<dbReference type="RefSeq" id="WP_079601887.1">
    <property type="nucleotide sequence ID" value="NZ_LT670817.1"/>
</dbReference>
<gene>
    <name evidence="1" type="ORF">SAMN05443248_2961</name>
</gene>
<dbReference type="EMBL" id="LT670817">
    <property type="protein sequence ID" value="SHG87880.1"/>
    <property type="molecule type" value="Genomic_DNA"/>
</dbReference>